<dbReference type="Gene3D" id="3.40.50.300">
    <property type="entry name" value="P-loop containing nucleotide triphosphate hydrolases"/>
    <property type="match status" value="1"/>
</dbReference>
<dbReference type="InterPro" id="IPR039421">
    <property type="entry name" value="Type_1_exporter"/>
</dbReference>
<dbReference type="HOGENOM" id="CLU_000604_61_3_9"/>
<dbReference type="Pfam" id="PF00005">
    <property type="entry name" value="ABC_tran"/>
    <property type="match status" value="1"/>
</dbReference>
<protein>
    <submittedName>
        <fullName evidence="2">Bacteriocin processing peptidase</fullName>
    </submittedName>
</protein>
<dbReference type="PANTHER" id="PTHR43394:SF1">
    <property type="entry name" value="ATP-BINDING CASSETTE SUB-FAMILY B MEMBER 10, MITOCHONDRIAL"/>
    <property type="match status" value="1"/>
</dbReference>
<proteinExistence type="predicted"/>
<organism evidence="2 3">
    <name type="scientific">Streptococcus equi subsp. zooepidemicus (strain MGCS10565)</name>
    <dbReference type="NCBI Taxonomy" id="552526"/>
    <lineage>
        <taxon>Bacteria</taxon>
        <taxon>Bacillati</taxon>
        <taxon>Bacillota</taxon>
        <taxon>Bacilli</taxon>
        <taxon>Lactobacillales</taxon>
        <taxon>Streptococcaceae</taxon>
        <taxon>Streptococcus</taxon>
    </lineage>
</organism>
<name>B4U3H4_STREM</name>
<dbReference type="GO" id="GO:0005524">
    <property type="term" value="F:ATP binding"/>
    <property type="evidence" value="ECO:0007669"/>
    <property type="project" value="InterPro"/>
</dbReference>
<dbReference type="GO" id="GO:0015421">
    <property type="term" value="F:ABC-type oligopeptide transporter activity"/>
    <property type="evidence" value="ECO:0007669"/>
    <property type="project" value="TreeGrafter"/>
</dbReference>
<dbReference type="EMBL" id="CP001129">
    <property type="protein sequence ID" value="ACG62541.1"/>
    <property type="molecule type" value="Genomic_DNA"/>
</dbReference>
<dbReference type="InterPro" id="IPR027417">
    <property type="entry name" value="P-loop_NTPase"/>
</dbReference>
<dbReference type="Proteomes" id="UP000001873">
    <property type="component" value="Chromosome"/>
</dbReference>
<dbReference type="AlphaFoldDB" id="B4U3H4"/>
<gene>
    <name evidence="2" type="ordered locus">Sez_1197</name>
</gene>
<sequence>MSGGQKQRISLARALLTKSPILILDEATSGLDVLTEKKVIDNLMSMTEKTIIFVAHRLSTAEHTNQIVVLDKGKIIEIGSHNELMTHQRLLSSFI</sequence>
<evidence type="ECO:0000313" key="2">
    <source>
        <dbReference type="EMBL" id="ACG62541.1"/>
    </source>
</evidence>
<evidence type="ECO:0000313" key="3">
    <source>
        <dbReference type="Proteomes" id="UP000001873"/>
    </source>
</evidence>
<dbReference type="PANTHER" id="PTHR43394">
    <property type="entry name" value="ATP-DEPENDENT PERMEASE MDL1, MITOCHONDRIAL"/>
    <property type="match status" value="1"/>
</dbReference>
<dbReference type="SUPFAM" id="SSF52540">
    <property type="entry name" value="P-loop containing nucleoside triphosphate hydrolases"/>
    <property type="match status" value="1"/>
</dbReference>
<dbReference type="KEGG" id="sez:Sez_1197"/>
<dbReference type="InterPro" id="IPR003439">
    <property type="entry name" value="ABC_transporter-like_ATP-bd"/>
</dbReference>
<evidence type="ECO:0000259" key="1">
    <source>
        <dbReference type="Pfam" id="PF00005"/>
    </source>
</evidence>
<reference evidence="2 3" key="1">
    <citation type="journal article" date="2008" name="PLoS ONE">
        <title>Genome sequence of a lancefield group C Streptococcus zooepidemicus strain causing epidemic nephritis: new information about an old disease.</title>
        <authorList>
            <person name="Beres S.B."/>
            <person name="Sesso R."/>
            <person name="Pinto S.W.L."/>
            <person name="Hoe N.P."/>
            <person name="Porcella S.F."/>
            <person name="Deleo F.R."/>
            <person name="Musser J.M."/>
        </authorList>
    </citation>
    <scope>NUCLEOTIDE SEQUENCE [LARGE SCALE GENOMIC DNA]</scope>
    <source>
        <strain evidence="2 3">MGCS10565</strain>
    </source>
</reference>
<accession>B4U3H4</accession>
<feature type="domain" description="ABC transporter" evidence="1">
    <location>
        <begin position="1"/>
        <end position="29"/>
    </location>
</feature>
<dbReference type="GO" id="GO:0016887">
    <property type="term" value="F:ATP hydrolysis activity"/>
    <property type="evidence" value="ECO:0007669"/>
    <property type="project" value="InterPro"/>
</dbReference>